<dbReference type="SUPFAM" id="SSF46955">
    <property type="entry name" value="Putative DNA-binding domain"/>
    <property type="match status" value="1"/>
</dbReference>
<dbReference type="InterPro" id="IPR041657">
    <property type="entry name" value="HTH_17"/>
</dbReference>
<dbReference type="InterPro" id="IPR010093">
    <property type="entry name" value="SinI_DNA-bd"/>
</dbReference>
<dbReference type="RefSeq" id="WP_191306417.1">
    <property type="nucleotide sequence ID" value="NZ_BNAW01000002.1"/>
</dbReference>
<evidence type="ECO:0000313" key="2">
    <source>
        <dbReference type="EMBL" id="GHF93874.1"/>
    </source>
</evidence>
<proteinExistence type="predicted"/>
<dbReference type="EMBL" id="BNAW01000002">
    <property type="protein sequence ID" value="GHF93874.1"/>
    <property type="molecule type" value="Genomic_DNA"/>
</dbReference>
<evidence type="ECO:0000259" key="1">
    <source>
        <dbReference type="Pfam" id="PF12728"/>
    </source>
</evidence>
<name>A0ABQ3JYS6_9PSEU</name>
<dbReference type="Proteomes" id="UP000649955">
    <property type="component" value="Unassembled WGS sequence"/>
</dbReference>
<dbReference type="InterPro" id="IPR009061">
    <property type="entry name" value="DNA-bd_dom_put_sf"/>
</dbReference>
<keyword evidence="3" id="KW-1185">Reference proteome</keyword>
<reference evidence="3" key="1">
    <citation type="journal article" date="2019" name="Int. J. Syst. Evol. Microbiol.">
        <title>The Global Catalogue of Microorganisms (GCM) 10K type strain sequencing project: providing services to taxonomists for standard genome sequencing and annotation.</title>
        <authorList>
            <consortium name="The Broad Institute Genomics Platform"/>
            <consortium name="The Broad Institute Genome Sequencing Center for Infectious Disease"/>
            <person name="Wu L."/>
            <person name="Ma J."/>
        </authorList>
    </citation>
    <scope>NUCLEOTIDE SEQUENCE [LARGE SCALE GENOMIC DNA]</scope>
    <source>
        <strain evidence="3">CGMCC 4.7680</strain>
    </source>
</reference>
<comment type="caution">
    <text evidence="2">The sequence shown here is derived from an EMBL/GenBank/DDBJ whole genome shotgun (WGS) entry which is preliminary data.</text>
</comment>
<dbReference type="NCBIfam" id="TIGR01764">
    <property type="entry name" value="excise"/>
    <property type="match status" value="1"/>
</dbReference>
<sequence length="112" mass="12061">MELECDHGNGEGCAVAMAIRELAAAVRATVPEPPADPDALLTAEEVGELLQLSPRTLKDQAAAGVLPHHRFGKHYRFTRADVAEIVRLSAAPVKPPRLRVSVEDLAKDFRAA</sequence>
<dbReference type="Pfam" id="PF12728">
    <property type="entry name" value="HTH_17"/>
    <property type="match status" value="1"/>
</dbReference>
<protein>
    <recommendedName>
        <fullName evidence="1">Helix-turn-helix domain-containing protein</fullName>
    </recommendedName>
</protein>
<organism evidence="2 3">
    <name type="scientific">Amycolatopsis bullii</name>
    <dbReference type="NCBI Taxonomy" id="941987"/>
    <lineage>
        <taxon>Bacteria</taxon>
        <taxon>Bacillati</taxon>
        <taxon>Actinomycetota</taxon>
        <taxon>Actinomycetes</taxon>
        <taxon>Pseudonocardiales</taxon>
        <taxon>Pseudonocardiaceae</taxon>
        <taxon>Amycolatopsis</taxon>
    </lineage>
</organism>
<evidence type="ECO:0000313" key="3">
    <source>
        <dbReference type="Proteomes" id="UP000649955"/>
    </source>
</evidence>
<gene>
    <name evidence="2" type="ORF">GCM10017567_05360</name>
</gene>
<accession>A0ABQ3JYS6</accession>
<feature type="domain" description="Helix-turn-helix" evidence="1">
    <location>
        <begin position="40"/>
        <end position="84"/>
    </location>
</feature>